<evidence type="ECO:0000256" key="5">
    <source>
        <dbReference type="ARBA" id="ARBA00022692"/>
    </source>
</evidence>
<gene>
    <name evidence="9" type="primary">Necator_chrIV.g16818</name>
    <name evidence="9" type="ORF">RB195_003520</name>
</gene>
<organism evidence="9 10">
    <name type="scientific">Necator americanus</name>
    <name type="common">Human hookworm</name>
    <dbReference type="NCBI Taxonomy" id="51031"/>
    <lineage>
        <taxon>Eukaryota</taxon>
        <taxon>Metazoa</taxon>
        <taxon>Ecdysozoa</taxon>
        <taxon>Nematoda</taxon>
        <taxon>Chromadorea</taxon>
        <taxon>Rhabditida</taxon>
        <taxon>Rhabditina</taxon>
        <taxon>Rhabditomorpha</taxon>
        <taxon>Strongyloidea</taxon>
        <taxon>Ancylostomatidae</taxon>
        <taxon>Bunostominae</taxon>
        <taxon>Necator</taxon>
    </lineage>
</organism>
<evidence type="ECO:0000256" key="8">
    <source>
        <dbReference type="RuleBase" id="RU366017"/>
    </source>
</evidence>
<evidence type="ECO:0000256" key="7">
    <source>
        <dbReference type="ARBA" id="ARBA00023136"/>
    </source>
</evidence>
<sequence length="353" mass="41783">MNISLVAAYEYPEQLNIVISSRNKFGDIVYCRYFDKYKQELGQAFRSVVFPEFNVHCLRRNGAKFMSLTDTPTAEYEFPVPIIDRTQNEVEHFFSVCVAPIYGKEPKWILLAEFIEHYKLQGATHFYVYSKYIDEYSRILLDDYVRTGDAEAIILHDRFERADDRWQAVELQDCLLRARRHSRWIALIDLDERLVLTGLSGTIYDYLKNISDPKIGAIRFRQRWILRNQSSPERYCSQEQVSKWMPTRRYHNTSHVDPLDSPSKCIIDPEKVLVMDVHSVRKFFDDYRAYSLEINEGIIRHYRDIISGNWGDKNLQKVKKKGDFSMTDYPKQFESDLLENVNKRLEYVYGSPL</sequence>
<protein>
    <recommendedName>
        <fullName evidence="8">Glycosyltransferase family 92 protein</fullName>
        <ecNumber evidence="8">2.4.1.-</ecNumber>
    </recommendedName>
</protein>
<keyword evidence="7" id="KW-0472">Membrane</keyword>
<keyword evidence="10" id="KW-1185">Reference proteome</keyword>
<keyword evidence="4 8" id="KW-0808">Transferase</keyword>
<keyword evidence="6" id="KW-1133">Transmembrane helix</keyword>
<evidence type="ECO:0000313" key="10">
    <source>
        <dbReference type="Proteomes" id="UP001303046"/>
    </source>
</evidence>
<keyword evidence="5" id="KW-0812">Transmembrane</keyword>
<proteinExistence type="inferred from homology"/>
<evidence type="ECO:0000256" key="3">
    <source>
        <dbReference type="ARBA" id="ARBA00022676"/>
    </source>
</evidence>
<name>A0ABR1DNZ1_NECAM</name>
<dbReference type="Pfam" id="PF01697">
    <property type="entry name" value="Glyco_transf_92"/>
    <property type="match status" value="1"/>
</dbReference>
<evidence type="ECO:0000256" key="2">
    <source>
        <dbReference type="ARBA" id="ARBA00007647"/>
    </source>
</evidence>
<evidence type="ECO:0000256" key="1">
    <source>
        <dbReference type="ARBA" id="ARBA00004167"/>
    </source>
</evidence>
<comment type="subcellular location">
    <subcellularLocation>
        <location evidence="1">Membrane</location>
        <topology evidence="1">Single-pass membrane protein</topology>
    </subcellularLocation>
</comment>
<reference evidence="9 10" key="1">
    <citation type="submission" date="2023-08" db="EMBL/GenBank/DDBJ databases">
        <title>A Necator americanus chromosomal reference genome.</title>
        <authorList>
            <person name="Ilik V."/>
            <person name="Petrzelkova K.J."/>
            <person name="Pardy F."/>
            <person name="Fuh T."/>
            <person name="Niatou-Singa F.S."/>
            <person name="Gouil Q."/>
            <person name="Baker L."/>
            <person name="Ritchie M.E."/>
            <person name="Jex A.R."/>
            <person name="Gazzola D."/>
            <person name="Li H."/>
            <person name="Toshio Fujiwara R."/>
            <person name="Zhan B."/>
            <person name="Aroian R.V."/>
            <person name="Pafco B."/>
            <person name="Schwarz E.M."/>
        </authorList>
    </citation>
    <scope>NUCLEOTIDE SEQUENCE [LARGE SCALE GENOMIC DNA]</scope>
    <source>
        <strain evidence="9 10">Aroian</strain>
        <tissue evidence="9">Whole animal</tissue>
    </source>
</reference>
<comment type="caution">
    <text evidence="9">The sequence shown here is derived from an EMBL/GenBank/DDBJ whole genome shotgun (WGS) entry which is preliminary data.</text>
</comment>
<evidence type="ECO:0000256" key="4">
    <source>
        <dbReference type="ARBA" id="ARBA00022679"/>
    </source>
</evidence>
<dbReference type="PANTHER" id="PTHR21461:SF40">
    <property type="entry name" value="GLYCOSYLTRANSFERASE FAMILY 92 PROTEIN"/>
    <property type="match status" value="1"/>
</dbReference>
<accession>A0ABR1DNZ1</accession>
<dbReference type="InterPro" id="IPR008166">
    <property type="entry name" value="Glyco_transf_92"/>
</dbReference>
<comment type="similarity">
    <text evidence="2 8">Belongs to the glycosyltransferase 92 family.</text>
</comment>
<dbReference type="EC" id="2.4.1.-" evidence="8"/>
<keyword evidence="3 8" id="KW-0328">Glycosyltransferase</keyword>
<evidence type="ECO:0000313" key="9">
    <source>
        <dbReference type="EMBL" id="KAK6752150.1"/>
    </source>
</evidence>
<dbReference type="PANTHER" id="PTHR21461">
    <property type="entry name" value="GLYCOSYLTRANSFERASE FAMILY 92 PROTEIN"/>
    <property type="match status" value="1"/>
</dbReference>
<evidence type="ECO:0000256" key="6">
    <source>
        <dbReference type="ARBA" id="ARBA00022989"/>
    </source>
</evidence>
<dbReference type="Proteomes" id="UP001303046">
    <property type="component" value="Unassembled WGS sequence"/>
</dbReference>
<dbReference type="EMBL" id="JAVFWL010000004">
    <property type="protein sequence ID" value="KAK6752150.1"/>
    <property type="molecule type" value="Genomic_DNA"/>
</dbReference>